<protein>
    <submittedName>
        <fullName evidence="1">Uncharacterized protein</fullName>
    </submittedName>
</protein>
<evidence type="ECO:0000313" key="1">
    <source>
        <dbReference type="EMBL" id="DAG05864.1"/>
    </source>
</evidence>
<accession>A0A8S5VGR3</accession>
<sequence length="41" mass="4943">MTAIRILVAAFSNFYKSRTHVKNSHFCLLNFNFKNYKNFKQ</sequence>
<reference evidence="1" key="1">
    <citation type="journal article" date="2021" name="Proc. Natl. Acad. Sci. U.S.A.">
        <title>A Catalog of Tens of Thousands of Viruses from Human Metagenomes Reveals Hidden Associations with Chronic Diseases.</title>
        <authorList>
            <person name="Tisza M.J."/>
            <person name="Buck C.B."/>
        </authorList>
    </citation>
    <scope>NUCLEOTIDE SEQUENCE</scope>
    <source>
        <strain evidence="1">CtkfK18</strain>
    </source>
</reference>
<proteinExistence type="predicted"/>
<name>A0A8S5VGR3_9CAUD</name>
<organism evidence="1">
    <name type="scientific">Myoviridae sp. ctkfK18</name>
    <dbReference type="NCBI Taxonomy" id="2825165"/>
    <lineage>
        <taxon>Viruses</taxon>
        <taxon>Duplodnaviria</taxon>
        <taxon>Heunggongvirae</taxon>
        <taxon>Uroviricota</taxon>
        <taxon>Caudoviricetes</taxon>
    </lineage>
</organism>
<dbReference type="EMBL" id="BK016265">
    <property type="protein sequence ID" value="DAG05864.1"/>
    <property type="molecule type" value="Genomic_DNA"/>
</dbReference>